<dbReference type="PANTHER" id="PTHR43356:SF3">
    <property type="entry name" value="PHOSPHATE ACETYLTRANSFERASE"/>
    <property type="match status" value="1"/>
</dbReference>
<dbReference type="PIRSF" id="PIRSF006107">
    <property type="entry name" value="PhpActrans_proteobac"/>
    <property type="match status" value="1"/>
</dbReference>
<comment type="catalytic activity">
    <reaction evidence="12">
        <text>acetyl-CoA + phosphate = acetyl phosphate + CoA</text>
        <dbReference type="Rhea" id="RHEA:19521"/>
        <dbReference type="ChEBI" id="CHEBI:22191"/>
        <dbReference type="ChEBI" id="CHEBI:43474"/>
        <dbReference type="ChEBI" id="CHEBI:57287"/>
        <dbReference type="ChEBI" id="CHEBI:57288"/>
        <dbReference type="EC" id="2.3.1.8"/>
    </reaction>
</comment>
<comment type="pathway">
    <text evidence="2 12">Metabolic intermediate biosynthesis; acetyl-CoA biosynthesis; acetyl-CoA from acetate: step 2/2.</text>
</comment>
<dbReference type="NCBIfam" id="NF007233">
    <property type="entry name" value="PRK09653.1"/>
    <property type="match status" value="1"/>
</dbReference>
<evidence type="ECO:0000259" key="13">
    <source>
        <dbReference type="Pfam" id="PF01515"/>
    </source>
</evidence>
<dbReference type="InterPro" id="IPR042113">
    <property type="entry name" value="P_AcTrfase_dom1"/>
</dbReference>
<dbReference type="InterPro" id="IPR028979">
    <property type="entry name" value="Ser_kin/Pase_Hpr-like_N_sf"/>
</dbReference>
<protein>
    <recommendedName>
        <fullName evidence="7 12">Phosphate acetyltransferase</fullName>
        <ecNumber evidence="6 12">2.3.1.8</ecNumber>
    </recommendedName>
    <alternativeName>
        <fullName evidence="11 12">Phosphotransacetylase</fullName>
    </alternativeName>
</protein>
<dbReference type="Gene3D" id="3.40.1390.20">
    <property type="entry name" value="HprK N-terminal domain-like"/>
    <property type="match status" value="1"/>
</dbReference>
<comment type="domain">
    <text evidence="12">The N-terminal region seems to be important for proper quaternary structure. The C-terminal region contains the substrate-binding site.</text>
</comment>
<dbReference type="NCBIfam" id="TIGR00651">
    <property type="entry name" value="pta"/>
    <property type="match status" value="1"/>
</dbReference>
<dbReference type="Gene3D" id="3.40.50.300">
    <property type="entry name" value="P-loop containing nucleotide triphosphate hydrolases"/>
    <property type="match status" value="1"/>
</dbReference>
<evidence type="ECO:0000256" key="3">
    <source>
        <dbReference type="ARBA" id="ARBA00008756"/>
    </source>
</evidence>
<dbReference type="InterPro" id="IPR010766">
    <property type="entry name" value="DRTGG"/>
</dbReference>
<evidence type="ECO:0000313" key="15">
    <source>
        <dbReference type="EMBL" id="TRX42902.1"/>
    </source>
</evidence>
<keyword evidence="10 12" id="KW-0012">Acyltransferase</keyword>
<sequence>MNKAIYIATSEHNCGKSIITLGLMQMLIGKTAKVGYFRPIVEDFEDGKADNHIETVITHFGLDIAFEDAFAFTKSKLIKKKNKGKIGEVLDVIIEKYKRLEERFDFVLVEGTSFTGEGTAIELGINVLIAKNLGIPTLIVGSGVSKTLDELVDSLYLAYDTFKVKEVEVIAVIANKVQNENINLVTLGLQKSLPESVLVNAIPLISSLNNPTIQEIVNELGATVLFGSEYLNNQTGSYSIGAMQLPNYLTHLKENALVITPGDRADIILGALQANESVNYPSVSGIVLTGNILPEESILKLIEGLSTVVPIFTVERGTYHIANQIGAIQSKIYANNLQKIETSITTFEKYVDLDRLSEKLITFEAEGITPKMFQYNLVKRAKKHRKHIVLPEGNDDRILIAASRLLAMDVVDISIIGNKKQIESKVVELGLDFDFSKIAIISPIKSPFYDDYVNTYYELRKAKNVTIGMAKDLMEDVSYFGTMMVYKGHADGMVSGASHTTQHTILPALQFIKTKPNSSVVSSIFFMCLEDRVSVFGDCAINPNPTAEQLAEIAISSADSSLAFGIEPKIAMLSYSSGASGKGDEVDKVRTATAIVKLKRPDLKIEGPIQYDAAVDITVGKSKMPNSEVAGQASVLIFPDLNTGNNTYKAVQRETGALAIGPMLQGLNKPVNDLSRGCTVDDIINTVVITAIQAQGL</sequence>
<evidence type="ECO:0000256" key="2">
    <source>
        <dbReference type="ARBA" id="ARBA00004989"/>
    </source>
</evidence>
<evidence type="ECO:0000256" key="11">
    <source>
        <dbReference type="ARBA" id="ARBA00031108"/>
    </source>
</evidence>
<evidence type="ECO:0000256" key="4">
    <source>
        <dbReference type="ARBA" id="ARBA00009786"/>
    </source>
</evidence>
<evidence type="ECO:0000256" key="10">
    <source>
        <dbReference type="ARBA" id="ARBA00023315"/>
    </source>
</evidence>
<dbReference type="AlphaFoldDB" id="A0A553ED50"/>
<dbReference type="Pfam" id="PF01515">
    <property type="entry name" value="PTA_PTB"/>
    <property type="match status" value="1"/>
</dbReference>
<evidence type="ECO:0000313" key="16">
    <source>
        <dbReference type="Proteomes" id="UP000316371"/>
    </source>
</evidence>
<dbReference type="InterPro" id="IPR027417">
    <property type="entry name" value="P-loop_NTPase"/>
</dbReference>
<dbReference type="CDD" id="cd03109">
    <property type="entry name" value="DTBS"/>
    <property type="match status" value="1"/>
</dbReference>
<dbReference type="Pfam" id="PF07085">
    <property type="entry name" value="DRTGG"/>
    <property type="match status" value="1"/>
</dbReference>
<dbReference type="UniPathway" id="UPA00340">
    <property type="reaction ID" value="UER00459"/>
</dbReference>
<keyword evidence="9 12" id="KW-0808">Transferase</keyword>
<evidence type="ECO:0000256" key="1">
    <source>
        <dbReference type="ARBA" id="ARBA00004496"/>
    </source>
</evidence>
<dbReference type="SUPFAM" id="SSF52540">
    <property type="entry name" value="P-loop containing nucleoside triphosphate hydrolases"/>
    <property type="match status" value="1"/>
</dbReference>
<dbReference type="InterPro" id="IPR016475">
    <property type="entry name" value="P-Actrans_bac"/>
</dbReference>
<dbReference type="RefSeq" id="WP_144254826.1">
    <property type="nucleotide sequence ID" value="NZ_VJZT01000001.1"/>
</dbReference>
<dbReference type="Pfam" id="PF13500">
    <property type="entry name" value="AAA_26"/>
    <property type="match status" value="1"/>
</dbReference>
<comment type="similarity">
    <text evidence="4 12">In the N-terminal section; belongs to the CobB/CobQ family.</text>
</comment>
<comment type="subcellular location">
    <subcellularLocation>
        <location evidence="1 12">Cytoplasm</location>
    </subcellularLocation>
</comment>
<proteinExistence type="inferred from homology"/>
<gene>
    <name evidence="15" type="ORF">FNW21_00805</name>
</gene>
<evidence type="ECO:0000256" key="7">
    <source>
        <dbReference type="ARBA" id="ARBA00021528"/>
    </source>
</evidence>
<dbReference type="InterPro" id="IPR002505">
    <property type="entry name" value="PTA_PTB"/>
</dbReference>
<dbReference type="InterPro" id="IPR042112">
    <property type="entry name" value="P_AcTrfase_dom2"/>
</dbReference>
<comment type="subunit">
    <text evidence="5">Homohexamer.</text>
</comment>
<organism evidence="15 16">
    <name type="scientific">Flavobacterium restrictum</name>
    <dbReference type="NCBI Taxonomy" id="2594428"/>
    <lineage>
        <taxon>Bacteria</taxon>
        <taxon>Pseudomonadati</taxon>
        <taxon>Bacteroidota</taxon>
        <taxon>Flavobacteriia</taxon>
        <taxon>Flavobacteriales</taxon>
        <taxon>Flavobacteriaceae</taxon>
        <taxon>Flavobacterium</taxon>
    </lineage>
</organism>
<dbReference type="SUPFAM" id="SSF53659">
    <property type="entry name" value="Isocitrate/Isopropylmalate dehydrogenase-like"/>
    <property type="match status" value="1"/>
</dbReference>
<keyword evidence="16" id="KW-1185">Reference proteome</keyword>
<dbReference type="GO" id="GO:0006085">
    <property type="term" value="P:acetyl-CoA biosynthetic process"/>
    <property type="evidence" value="ECO:0007669"/>
    <property type="project" value="UniProtKB-UniPathway"/>
</dbReference>
<dbReference type="Gene3D" id="3.40.50.10950">
    <property type="match status" value="1"/>
</dbReference>
<evidence type="ECO:0000259" key="14">
    <source>
        <dbReference type="Pfam" id="PF07085"/>
    </source>
</evidence>
<dbReference type="InterPro" id="IPR050500">
    <property type="entry name" value="Phos_Acetyltrans/Butyryltrans"/>
</dbReference>
<dbReference type="FunFam" id="3.40.50.10750:FF:000001">
    <property type="entry name" value="Phosphate acetyltransferase"/>
    <property type="match status" value="1"/>
</dbReference>
<evidence type="ECO:0000256" key="8">
    <source>
        <dbReference type="ARBA" id="ARBA00022490"/>
    </source>
</evidence>
<keyword evidence="8 12" id="KW-0963">Cytoplasm</keyword>
<comment type="function">
    <text evidence="12">Involved in acetate metabolism.</text>
</comment>
<name>A0A553ED50_9FLAO</name>
<feature type="domain" description="DRTGG" evidence="14">
    <location>
        <begin position="215"/>
        <end position="325"/>
    </location>
</feature>
<dbReference type="EC" id="2.3.1.8" evidence="6 12"/>
<dbReference type="GO" id="GO:0008959">
    <property type="term" value="F:phosphate acetyltransferase activity"/>
    <property type="evidence" value="ECO:0007669"/>
    <property type="project" value="UniProtKB-EC"/>
</dbReference>
<feature type="domain" description="Phosphate acetyl/butaryl transferase" evidence="13">
    <location>
        <begin position="372"/>
        <end position="691"/>
    </location>
</feature>
<comment type="caution">
    <text evidence="15">The sequence shown here is derived from an EMBL/GenBank/DDBJ whole genome shotgun (WGS) entry which is preliminary data.</text>
</comment>
<dbReference type="Gene3D" id="3.40.50.10750">
    <property type="entry name" value="Isocitrate/Isopropylmalate dehydrogenase-like"/>
    <property type="match status" value="1"/>
</dbReference>
<dbReference type="EMBL" id="VJZT01000001">
    <property type="protein sequence ID" value="TRX42902.1"/>
    <property type="molecule type" value="Genomic_DNA"/>
</dbReference>
<evidence type="ECO:0000256" key="6">
    <source>
        <dbReference type="ARBA" id="ARBA00012707"/>
    </source>
</evidence>
<dbReference type="InterPro" id="IPR004614">
    <property type="entry name" value="P_AcTrfase"/>
</dbReference>
<dbReference type="GO" id="GO:0005737">
    <property type="term" value="C:cytoplasm"/>
    <property type="evidence" value="ECO:0007669"/>
    <property type="project" value="UniProtKB-SubCell"/>
</dbReference>
<dbReference type="OrthoDB" id="9805787at2"/>
<dbReference type="PANTHER" id="PTHR43356">
    <property type="entry name" value="PHOSPHATE ACETYLTRANSFERASE"/>
    <property type="match status" value="1"/>
</dbReference>
<evidence type="ECO:0000256" key="5">
    <source>
        <dbReference type="ARBA" id="ARBA00011643"/>
    </source>
</evidence>
<evidence type="ECO:0000256" key="12">
    <source>
        <dbReference type="PIRNR" id="PIRNR006107"/>
    </source>
</evidence>
<comment type="similarity">
    <text evidence="3 12">In the C-terminal section; belongs to the phosphate acetyltransferase and butyryltransferase family.</text>
</comment>
<evidence type="ECO:0000256" key="9">
    <source>
        <dbReference type="ARBA" id="ARBA00022679"/>
    </source>
</evidence>
<accession>A0A553ED50</accession>
<dbReference type="Proteomes" id="UP000316371">
    <property type="component" value="Unassembled WGS sequence"/>
</dbReference>
<dbReference type="SUPFAM" id="SSF75138">
    <property type="entry name" value="HprK N-terminal domain-like"/>
    <property type="match status" value="1"/>
</dbReference>
<reference evidence="15 16" key="1">
    <citation type="submission" date="2019-07" db="EMBL/GenBank/DDBJ databases">
        <title>Novel species of Flavobacterium.</title>
        <authorList>
            <person name="Liu Q."/>
            <person name="Xin Y.-H."/>
        </authorList>
    </citation>
    <scope>NUCLEOTIDE SEQUENCE [LARGE SCALE GENOMIC DNA]</scope>
    <source>
        <strain evidence="15 16">LB1R34</strain>
    </source>
</reference>
<dbReference type="NCBIfam" id="NF004167">
    <property type="entry name" value="PRK05632.1"/>
    <property type="match status" value="1"/>
</dbReference>